<dbReference type="InterPro" id="IPR040690">
    <property type="entry name" value="FtsX_ECD"/>
</dbReference>
<gene>
    <name evidence="2" type="ORF">J5X75_40410</name>
</gene>
<accession>A0ABS3UYX1</accession>
<protein>
    <submittedName>
        <fullName evidence="2">Permease-like cell division protein FtsX</fullName>
    </submittedName>
</protein>
<reference evidence="2 3" key="1">
    <citation type="submission" date="2021-03" db="EMBL/GenBank/DDBJ databases">
        <title>Actinoplanes flavus sp. nov., a novel actinomycete isolated from Coconut Palm rhizosphere soil.</title>
        <authorList>
            <person name="Luo X."/>
        </authorList>
    </citation>
    <scope>NUCLEOTIDE SEQUENCE [LARGE SCALE GENOMIC DNA]</scope>
    <source>
        <strain evidence="2 3">NEAU-H7</strain>
    </source>
</reference>
<evidence type="ECO:0000313" key="3">
    <source>
        <dbReference type="Proteomes" id="UP000679690"/>
    </source>
</evidence>
<dbReference type="EMBL" id="JAGFNS010000045">
    <property type="protein sequence ID" value="MBO3743780.1"/>
    <property type="molecule type" value="Genomic_DNA"/>
</dbReference>
<sequence length="159" mass="17894">MRLLKILFTMVIAVTAIAGCGLFEKGDKQEFERILDESASFSVFLDDDVTEQQKADVRAWLENEPGITAIAFEDKAAAYERFKELWADDPEFVDQLNEDSLPESFRLTTKNAATSREIRDGQAADELEAMPGVRQVVFPCTTIEECRKQVVEQNQGKPA</sequence>
<dbReference type="PANTHER" id="PTHR47755">
    <property type="entry name" value="CELL DIVISION PROTEIN FTSX"/>
    <property type="match status" value="1"/>
</dbReference>
<keyword evidence="3" id="KW-1185">Reference proteome</keyword>
<evidence type="ECO:0000259" key="1">
    <source>
        <dbReference type="Pfam" id="PF18075"/>
    </source>
</evidence>
<dbReference type="Pfam" id="PF18075">
    <property type="entry name" value="FtsX_ECD"/>
    <property type="match status" value="1"/>
</dbReference>
<dbReference type="InterPro" id="IPR004513">
    <property type="entry name" value="FtsX"/>
</dbReference>
<organism evidence="2 3">
    <name type="scientific">Actinoplanes flavus</name>
    <dbReference type="NCBI Taxonomy" id="2820290"/>
    <lineage>
        <taxon>Bacteria</taxon>
        <taxon>Bacillati</taxon>
        <taxon>Actinomycetota</taxon>
        <taxon>Actinomycetes</taxon>
        <taxon>Micromonosporales</taxon>
        <taxon>Micromonosporaceae</taxon>
        <taxon>Actinoplanes</taxon>
    </lineage>
</organism>
<dbReference type="RefSeq" id="WP_208473020.1">
    <property type="nucleotide sequence ID" value="NZ_JAGFNS010000045.1"/>
</dbReference>
<feature type="domain" description="FtsX extracellular" evidence="1">
    <location>
        <begin position="41"/>
        <end position="136"/>
    </location>
</feature>
<evidence type="ECO:0000313" key="2">
    <source>
        <dbReference type="EMBL" id="MBO3743780.1"/>
    </source>
</evidence>
<proteinExistence type="predicted"/>
<dbReference type="Proteomes" id="UP000679690">
    <property type="component" value="Unassembled WGS sequence"/>
</dbReference>
<name>A0ABS3UYX1_9ACTN</name>
<dbReference type="PROSITE" id="PS51257">
    <property type="entry name" value="PROKAR_LIPOPROTEIN"/>
    <property type="match status" value="1"/>
</dbReference>
<comment type="caution">
    <text evidence="2">The sequence shown here is derived from an EMBL/GenBank/DDBJ whole genome shotgun (WGS) entry which is preliminary data.</text>
</comment>
<dbReference type="PANTHER" id="PTHR47755:SF1">
    <property type="entry name" value="CELL DIVISION PROTEIN FTSX"/>
    <property type="match status" value="1"/>
</dbReference>
<dbReference type="Gene3D" id="3.30.70.3040">
    <property type="match status" value="1"/>
</dbReference>